<sequence length="221" mass="25434">MYRRRTFLGQFRRSGFLGVFRRKWSSEYSDGQWSSEYSDGQWSSEYTDGYLSVGIFRRILVRRKLLTALRRLSDEIPTDVKQSVGIPSVLSNLKRLCNGHIYLSATVTWFVGNSSEIRRKYRWNSNDFTVNRNVVGNSSEYSDQLPTTTTVTFFIGMSSKSRRNSVGNGRRNSDDFIFLDLVGNCVNHGDRTERSRMQPSIPFIPKPVDGGLPSEKREQTN</sequence>
<evidence type="ECO:0000256" key="1">
    <source>
        <dbReference type="SAM" id="MobiDB-lite"/>
    </source>
</evidence>
<reference evidence="2 3" key="1">
    <citation type="journal article" date="2020" name="BMC Genomics">
        <title>Intraspecific diversification of the crop wild relative Brassica cretica Lam. using demographic model selection.</title>
        <authorList>
            <person name="Kioukis A."/>
            <person name="Michalopoulou V.A."/>
            <person name="Briers L."/>
            <person name="Pirintsos S."/>
            <person name="Studholme D.J."/>
            <person name="Pavlidis P."/>
            <person name="Sarris P.F."/>
        </authorList>
    </citation>
    <scope>NUCLEOTIDE SEQUENCE [LARGE SCALE GENOMIC DNA]</scope>
    <source>
        <strain evidence="3">cv. PFS-1207/04</strain>
    </source>
</reference>
<name>A0ABQ7AEI3_BRACR</name>
<evidence type="ECO:0000313" key="2">
    <source>
        <dbReference type="EMBL" id="KAF3496227.1"/>
    </source>
</evidence>
<comment type="caution">
    <text evidence="2">The sequence shown here is derived from an EMBL/GenBank/DDBJ whole genome shotgun (WGS) entry which is preliminary data.</text>
</comment>
<keyword evidence="3" id="KW-1185">Reference proteome</keyword>
<feature type="region of interest" description="Disordered" evidence="1">
    <location>
        <begin position="190"/>
        <end position="221"/>
    </location>
</feature>
<gene>
    <name evidence="2" type="ORF">DY000_02054391</name>
</gene>
<protein>
    <submittedName>
        <fullName evidence="2">Uncharacterized protein</fullName>
    </submittedName>
</protein>
<accession>A0ABQ7AEI3</accession>
<dbReference type="EMBL" id="QGKV02002055">
    <property type="protein sequence ID" value="KAF3496227.1"/>
    <property type="molecule type" value="Genomic_DNA"/>
</dbReference>
<proteinExistence type="predicted"/>
<dbReference type="Proteomes" id="UP000266723">
    <property type="component" value="Unassembled WGS sequence"/>
</dbReference>
<evidence type="ECO:0000313" key="3">
    <source>
        <dbReference type="Proteomes" id="UP000266723"/>
    </source>
</evidence>
<organism evidence="2 3">
    <name type="scientific">Brassica cretica</name>
    <name type="common">Mustard</name>
    <dbReference type="NCBI Taxonomy" id="69181"/>
    <lineage>
        <taxon>Eukaryota</taxon>
        <taxon>Viridiplantae</taxon>
        <taxon>Streptophyta</taxon>
        <taxon>Embryophyta</taxon>
        <taxon>Tracheophyta</taxon>
        <taxon>Spermatophyta</taxon>
        <taxon>Magnoliopsida</taxon>
        <taxon>eudicotyledons</taxon>
        <taxon>Gunneridae</taxon>
        <taxon>Pentapetalae</taxon>
        <taxon>rosids</taxon>
        <taxon>malvids</taxon>
        <taxon>Brassicales</taxon>
        <taxon>Brassicaceae</taxon>
        <taxon>Brassiceae</taxon>
        <taxon>Brassica</taxon>
    </lineage>
</organism>